<keyword evidence="8" id="KW-1185">Reference proteome</keyword>
<dbReference type="KEGG" id="pphe:PP2015_1287"/>
<dbReference type="GO" id="GO:0016432">
    <property type="term" value="F:tRNA-uridine aminocarboxypropyltransferase activity"/>
    <property type="evidence" value="ECO:0007669"/>
    <property type="project" value="UniProtKB-EC"/>
</dbReference>
<name>A0A0S2JZZ8_9GAMM</name>
<organism evidence="7 8">
    <name type="scientific">Pseudoalteromonas phenolica</name>
    <dbReference type="NCBI Taxonomy" id="161398"/>
    <lineage>
        <taxon>Bacteria</taxon>
        <taxon>Pseudomonadati</taxon>
        <taxon>Pseudomonadota</taxon>
        <taxon>Gammaproteobacteria</taxon>
        <taxon>Alteromonadales</taxon>
        <taxon>Pseudoalteromonadaceae</taxon>
        <taxon>Pseudoalteromonas</taxon>
    </lineage>
</organism>
<reference evidence="7 8" key="1">
    <citation type="submission" date="2015-11" db="EMBL/GenBank/DDBJ databases">
        <authorList>
            <person name="Zhang Y."/>
            <person name="Guo Z."/>
        </authorList>
    </citation>
    <scope>NUCLEOTIDE SEQUENCE [LARGE SCALE GENOMIC DNA]</scope>
    <source>
        <strain evidence="7 8">KCTC 12086</strain>
    </source>
</reference>
<dbReference type="EMBL" id="CP013187">
    <property type="protein sequence ID" value="ALO41799.1"/>
    <property type="molecule type" value="Genomic_DNA"/>
</dbReference>
<evidence type="ECO:0000256" key="4">
    <source>
        <dbReference type="ARBA" id="ARBA00022694"/>
    </source>
</evidence>
<feature type="domain" description="DTW" evidence="6">
    <location>
        <begin position="4"/>
        <end position="191"/>
    </location>
</feature>
<evidence type="ECO:0000313" key="8">
    <source>
        <dbReference type="Proteomes" id="UP000061457"/>
    </source>
</evidence>
<comment type="similarity">
    <text evidence="5">Belongs to the TDD superfamily. DTWD2 family.</text>
</comment>
<dbReference type="PANTHER" id="PTHR21392:SF0">
    <property type="entry name" value="TRNA-URIDINE AMINOCARBOXYPROPYLTRANSFERASE 2"/>
    <property type="match status" value="1"/>
</dbReference>
<evidence type="ECO:0000256" key="1">
    <source>
        <dbReference type="ARBA" id="ARBA00012386"/>
    </source>
</evidence>
<evidence type="ECO:0000313" key="7">
    <source>
        <dbReference type="EMBL" id="ALO41799.1"/>
    </source>
</evidence>
<evidence type="ECO:0000256" key="2">
    <source>
        <dbReference type="ARBA" id="ARBA00022679"/>
    </source>
</evidence>
<gene>
    <name evidence="7" type="ORF">PP2015_1287</name>
</gene>
<dbReference type="PANTHER" id="PTHR21392">
    <property type="entry name" value="TRNA-URIDINE AMINOCARBOXYPROPYLTRANSFERASE 2"/>
    <property type="match status" value="1"/>
</dbReference>
<evidence type="ECO:0000259" key="6">
    <source>
        <dbReference type="SMART" id="SM01144"/>
    </source>
</evidence>
<keyword evidence="4" id="KW-0819">tRNA processing</keyword>
<dbReference type="EC" id="2.5.1.25" evidence="1"/>
<keyword evidence="3" id="KW-0949">S-adenosyl-L-methionine</keyword>
<sequence length="201" mass="22758">MKMKRTNCTKCHYPVTTCVCDYVSEKVKNRTKIIILQHPDEVNLAKNTVRLLQLQLSDIQVVVGESGSEFASVLMGLPKESTALLYPGESSIDAHDCSLLSPKLTHLVVIDGTWKKTNKIFALTPYLHTLQKISFSAIPENQYRIRKAEQSYSLSTLEAVGHFIHIVDGCDNQPLLHLLNGMIEQQTKFMPDHVKARYFEE</sequence>
<dbReference type="RefSeq" id="WP_227009180.1">
    <property type="nucleotide sequence ID" value="NZ_CP013187.1"/>
</dbReference>
<keyword evidence="2" id="KW-0808">Transferase</keyword>
<dbReference type="Proteomes" id="UP000061457">
    <property type="component" value="Chromosome I"/>
</dbReference>
<evidence type="ECO:0000256" key="5">
    <source>
        <dbReference type="ARBA" id="ARBA00034489"/>
    </source>
</evidence>
<proteinExistence type="inferred from homology"/>
<evidence type="ECO:0000256" key="3">
    <source>
        <dbReference type="ARBA" id="ARBA00022691"/>
    </source>
</evidence>
<dbReference type="SMART" id="SM01144">
    <property type="entry name" value="DTW"/>
    <property type="match status" value="1"/>
</dbReference>
<dbReference type="PATRIC" id="fig|161398.10.peg.1312"/>
<dbReference type="InterPro" id="IPR005636">
    <property type="entry name" value="DTW"/>
</dbReference>
<dbReference type="STRING" id="161398.PP2015_1287"/>
<protein>
    <recommendedName>
        <fullName evidence="1">tRNA-uridine aminocarboxypropyltransferase</fullName>
        <ecNumber evidence="1">2.5.1.25</ecNumber>
    </recommendedName>
</protein>
<dbReference type="GO" id="GO:0008033">
    <property type="term" value="P:tRNA processing"/>
    <property type="evidence" value="ECO:0007669"/>
    <property type="project" value="UniProtKB-KW"/>
</dbReference>
<dbReference type="Pfam" id="PF03942">
    <property type="entry name" value="DTW"/>
    <property type="match status" value="1"/>
</dbReference>
<accession>A0A0S2JZZ8</accession>
<dbReference type="AlphaFoldDB" id="A0A0S2JZZ8"/>
<dbReference type="InterPro" id="IPR039262">
    <property type="entry name" value="DTWD2/TAPT"/>
</dbReference>